<feature type="region of interest" description="Disordered" evidence="4">
    <location>
        <begin position="194"/>
        <end position="260"/>
    </location>
</feature>
<evidence type="ECO:0000256" key="4">
    <source>
        <dbReference type="SAM" id="MobiDB-lite"/>
    </source>
</evidence>
<dbReference type="Pfam" id="PF10451">
    <property type="entry name" value="Stn1"/>
    <property type="match status" value="1"/>
</dbReference>
<dbReference type="EMBL" id="JABEXW010000370">
    <property type="protein sequence ID" value="KAF4965128.1"/>
    <property type="molecule type" value="Genomic_DNA"/>
</dbReference>
<keyword evidence="7" id="KW-1185">Reference proteome</keyword>
<name>A0A8H4TVX1_9HYPO</name>
<protein>
    <recommendedName>
        <fullName evidence="5">CST complex subunit Stn1 N-terminal domain-containing protein</fullName>
    </recommendedName>
</protein>
<comment type="caution">
    <text evidence="6">The sequence shown here is derived from an EMBL/GenBank/DDBJ whole genome shotgun (WGS) entry which is preliminary data.</text>
</comment>
<keyword evidence="2" id="KW-0158">Chromosome</keyword>
<evidence type="ECO:0000313" key="7">
    <source>
        <dbReference type="Proteomes" id="UP000622797"/>
    </source>
</evidence>
<keyword evidence="3" id="KW-0779">Telomere</keyword>
<sequence length="274" mass="31623">MNDSVKPPIYPRYCFQLAPSVNKFCPFRIAEIYRLDQHEGFEVENFFFHGNIPIKWVRIVGLVVAIDEFWGRRVFTIDDSSGACIECIIAVTASTGEDGSATKMGEAASEKVDADGNKAPNPIPDDIDVGCVVNVRAYLSTFRDERQLTIFDMVILQTTEEEIKLWKKRVEWQSDVLQKPWILRNRDIRRCRKEAEQDEEEEERKRAEEEAEADKKRKRIKAMVDPRIAKQPPKPAGQKQPSVKKQERPSRETRLDLRQIVLEQGERGKYDALG</sequence>
<evidence type="ECO:0000256" key="3">
    <source>
        <dbReference type="ARBA" id="ARBA00022895"/>
    </source>
</evidence>
<evidence type="ECO:0000256" key="2">
    <source>
        <dbReference type="ARBA" id="ARBA00022454"/>
    </source>
</evidence>
<feature type="domain" description="CST complex subunit Stn1 N-terminal" evidence="5">
    <location>
        <begin position="44"/>
        <end position="92"/>
    </location>
</feature>
<dbReference type="Gene3D" id="2.40.50.140">
    <property type="entry name" value="Nucleic acid-binding proteins"/>
    <property type="match status" value="1"/>
</dbReference>
<dbReference type="Proteomes" id="UP000622797">
    <property type="component" value="Unassembled WGS sequence"/>
</dbReference>
<reference evidence="6" key="2">
    <citation type="submission" date="2020-05" db="EMBL/GenBank/DDBJ databases">
        <authorList>
            <person name="Kim H.-S."/>
            <person name="Proctor R.H."/>
            <person name="Brown D.W."/>
        </authorList>
    </citation>
    <scope>NUCLEOTIDE SEQUENCE</scope>
    <source>
        <strain evidence="6">NRRL 20472</strain>
    </source>
</reference>
<dbReference type="OrthoDB" id="77828at2759"/>
<evidence type="ECO:0000313" key="6">
    <source>
        <dbReference type="EMBL" id="KAF4965128.1"/>
    </source>
</evidence>
<reference evidence="6" key="1">
    <citation type="journal article" date="2020" name="BMC Genomics">
        <title>Correction to: Identification and distribution of gene clusters required for synthesis of sphingolipid metabolism inhibitors in diverse species of the filamentous fungus Fusarium.</title>
        <authorList>
            <person name="Kim H.S."/>
            <person name="Lohmar J.M."/>
            <person name="Busman M."/>
            <person name="Brown D.W."/>
            <person name="Naumann T.A."/>
            <person name="Divon H.H."/>
            <person name="Lysoe E."/>
            <person name="Uhlig S."/>
            <person name="Proctor R.H."/>
        </authorList>
    </citation>
    <scope>NUCLEOTIDE SEQUENCE</scope>
    <source>
        <strain evidence="6">NRRL 20472</strain>
    </source>
</reference>
<accession>A0A8H4TVX1</accession>
<proteinExistence type="predicted"/>
<feature type="non-terminal residue" evidence="6">
    <location>
        <position position="274"/>
    </location>
</feature>
<comment type="subcellular location">
    <subcellularLocation>
        <location evidence="1">Chromosome</location>
        <location evidence="1">Telomere</location>
    </subcellularLocation>
</comment>
<gene>
    <name evidence="6" type="ORF">FSARC_7045</name>
</gene>
<organism evidence="6 7">
    <name type="scientific">Fusarium sarcochroum</name>
    <dbReference type="NCBI Taxonomy" id="1208366"/>
    <lineage>
        <taxon>Eukaryota</taxon>
        <taxon>Fungi</taxon>
        <taxon>Dikarya</taxon>
        <taxon>Ascomycota</taxon>
        <taxon>Pezizomycotina</taxon>
        <taxon>Sordariomycetes</taxon>
        <taxon>Hypocreomycetidae</taxon>
        <taxon>Hypocreales</taxon>
        <taxon>Nectriaceae</taxon>
        <taxon>Fusarium</taxon>
        <taxon>Fusarium lateritium species complex</taxon>
    </lineage>
</organism>
<evidence type="ECO:0000256" key="1">
    <source>
        <dbReference type="ARBA" id="ARBA00004574"/>
    </source>
</evidence>
<feature type="compositionally biased region" description="Basic and acidic residues" evidence="4">
    <location>
        <begin position="244"/>
        <end position="257"/>
    </location>
</feature>
<dbReference type="InterPro" id="IPR018856">
    <property type="entry name" value="Stn1_N"/>
</dbReference>
<dbReference type="SUPFAM" id="SSF50249">
    <property type="entry name" value="Nucleic acid-binding proteins"/>
    <property type="match status" value="1"/>
</dbReference>
<evidence type="ECO:0000259" key="5">
    <source>
        <dbReference type="Pfam" id="PF10451"/>
    </source>
</evidence>
<dbReference type="GO" id="GO:0000781">
    <property type="term" value="C:chromosome, telomeric region"/>
    <property type="evidence" value="ECO:0007669"/>
    <property type="project" value="UniProtKB-SubCell"/>
</dbReference>
<dbReference type="AlphaFoldDB" id="A0A8H4TVX1"/>
<dbReference type="InterPro" id="IPR012340">
    <property type="entry name" value="NA-bd_OB-fold"/>
</dbReference>
<dbReference type="CDD" id="cd03524">
    <property type="entry name" value="RPA2_OBF_family"/>
    <property type="match status" value="1"/>
</dbReference>